<accession>A0AAV5UGH8</accession>
<name>A0AAV5UGH8_9BILA</name>
<protein>
    <recommendedName>
        <fullName evidence="2">Sister chromatid cohesion protein DCC1</fullName>
    </recommendedName>
</protein>
<evidence type="ECO:0000313" key="5">
    <source>
        <dbReference type="EMBL" id="GMT05145.1"/>
    </source>
</evidence>
<evidence type="ECO:0000256" key="2">
    <source>
        <dbReference type="ARBA" id="ARBA00017682"/>
    </source>
</evidence>
<dbReference type="GO" id="GO:0000785">
    <property type="term" value="C:chromatin"/>
    <property type="evidence" value="ECO:0007669"/>
    <property type="project" value="TreeGrafter"/>
</dbReference>
<dbReference type="GO" id="GO:0006260">
    <property type="term" value="P:DNA replication"/>
    <property type="evidence" value="ECO:0007669"/>
    <property type="project" value="UniProtKB-KW"/>
</dbReference>
<dbReference type="PANTHER" id="PTHR13395:SF6">
    <property type="entry name" value="SISTER CHROMATID COHESION PROTEIN DCC1"/>
    <property type="match status" value="1"/>
</dbReference>
<comment type="caution">
    <text evidence="5">The sequence shown here is derived from an EMBL/GenBank/DDBJ whole genome shotgun (WGS) entry which is preliminary data.</text>
</comment>
<dbReference type="GO" id="GO:0000775">
    <property type="term" value="C:chromosome, centromeric region"/>
    <property type="evidence" value="ECO:0007669"/>
    <property type="project" value="TreeGrafter"/>
</dbReference>
<feature type="region of interest" description="Disordered" evidence="4">
    <location>
        <begin position="1"/>
        <end position="29"/>
    </location>
</feature>
<keyword evidence="6" id="KW-1185">Reference proteome</keyword>
<keyword evidence="3" id="KW-0235">DNA replication</keyword>
<feature type="non-terminal residue" evidence="5">
    <location>
        <position position="1"/>
    </location>
</feature>
<reference evidence="5" key="1">
    <citation type="submission" date="2023-10" db="EMBL/GenBank/DDBJ databases">
        <title>Genome assembly of Pristionchus species.</title>
        <authorList>
            <person name="Yoshida K."/>
            <person name="Sommer R.J."/>
        </authorList>
    </citation>
    <scope>NUCLEOTIDE SEQUENCE</scope>
    <source>
        <strain evidence="5">RS0144</strain>
    </source>
</reference>
<dbReference type="EMBL" id="BTSX01000006">
    <property type="protein sequence ID" value="GMT05145.1"/>
    <property type="molecule type" value="Genomic_DNA"/>
</dbReference>
<dbReference type="PANTHER" id="PTHR13395">
    <property type="entry name" value="SISTER CHROMATID COHESION PROTEIN DCC1-RELATED"/>
    <property type="match status" value="1"/>
</dbReference>
<dbReference type="GO" id="GO:0031390">
    <property type="term" value="C:Ctf18 RFC-like complex"/>
    <property type="evidence" value="ECO:0007669"/>
    <property type="project" value="InterPro"/>
</dbReference>
<dbReference type="AlphaFoldDB" id="A0AAV5UGH8"/>
<evidence type="ECO:0000256" key="4">
    <source>
        <dbReference type="SAM" id="MobiDB-lite"/>
    </source>
</evidence>
<organism evidence="5 6">
    <name type="scientific">Pristionchus entomophagus</name>
    <dbReference type="NCBI Taxonomy" id="358040"/>
    <lineage>
        <taxon>Eukaryota</taxon>
        <taxon>Metazoa</taxon>
        <taxon>Ecdysozoa</taxon>
        <taxon>Nematoda</taxon>
        <taxon>Chromadorea</taxon>
        <taxon>Rhabditida</taxon>
        <taxon>Rhabditina</taxon>
        <taxon>Diplogasteromorpha</taxon>
        <taxon>Diplogasteroidea</taxon>
        <taxon>Neodiplogasteridae</taxon>
        <taxon>Pristionchus</taxon>
    </lineage>
</organism>
<dbReference type="InterPro" id="IPR019128">
    <property type="entry name" value="Dcc1"/>
</dbReference>
<comment type="similarity">
    <text evidence="1">Belongs to the DCC1 family.</text>
</comment>
<gene>
    <name evidence="5" type="ORF">PENTCL1PPCAC_27319</name>
</gene>
<sequence length="444" mass="50749">SNMDSFVQRSKPSTSSNSGQKKRAERKEQNDFLSVASRKFEHSNTDVGVDIIGELKDNLENVVEYFKLVKEFDNIKGEIQQFQFTSPFPTKEYRLIEVPSALLDAFERGESFAFRGDADENAVLCTATRTYDIKETETSNTFMLSPKMSVGDQVCGGIPTLTIREVPTMKRHYLELKELTFVSKSRLREILKENELRDWLTDNCEKKWTLNALLDAVRMSEGELMETISQWPVVRIEGSYRWLSLDLRRELLDAAVEAIDDQCLSTDRSITIDMIRAVLPDSTKYPNVLLEWVLHTHFNVVESSEGGSVRYLAADRPFCRTRARQLLPLVKNYPLTEFEQKLEKIVPIGVVLRLEYLDGLALRTNSLTQGERIEYFSSDDLPENPRERLGLLFTTRPSWTLEEIGPFVASILPRGTLVQSFLHQHCRSETGANGVKVYCGLKPL</sequence>
<evidence type="ECO:0000313" key="6">
    <source>
        <dbReference type="Proteomes" id="UP001432027"/>
    </source>
</evidence>
<proteinExistence type="inferred from homology"/>
<feature type="compositionally biased region" description="Polar residues" evidence="4">
    <location>
        <begin position="1"/>
        <end position="19"/>
    </location>
</feature>
<dbReference type="GO" id="GO:0034088">
    <property type="term" value="P:maintenance of mitotic sister chromatid cohesion"/>
    <property type="evidence" value="ECO:0007669"/>
    <property type="project" value="TreeGrafter"/>
</dbReference>
<dbReference type="Pfam" id="PF09724">
    <property type="entry name" value="Dcc1"/>
    <property type="match status" value="1"/>
</dbReference>
<evidence type="ECO:0000256" key="1">
    <source>
        <dbReference type="ARBA" id="ARBA00007017"/>
    </source>
</evidence>
<evidence type="ECO:0000256" key="3">
    <source>
        <dbReference type="ARBA" id="ARBA00022705"/>
    </source>
</evidence>
<dbReference type="Proteomes" id="UP001432027">
    <property type="component" value="Unassembled WGS sequence"/>
</dbReference>